<evidence type="ECO:0000256" key="2">
    <source>
        <dbReference type="SAM" id="Phobius"/>
    </source>
</evidence>
<dbReference type="InParanoid" id="A0A218ZEC7"/>
<evidence type="ECO:0000259" key="4">
    <source>
        <dbReference type="Pfam" id="PF04478"/>
    </source>
</evidence>
<feature type="chain" id="PRO_5011967906" description="Mid2 domain-containing protein" evidence="3">
    <location>
        <begin position="23"/>
        <end position="289"/>
    </location>
</feature>
<protein>
    <recommendedName>
        <fullName evidence="4">Mid2 domain-containing protein</fullName>
    </recommendedName>
</protein>
<sequence>MLSRPHLRLLSLLALVFAVAQASWLDANIHGWGAIAIFGRQEPGVAVTDDATTGTAGGGSAPSATNSQAETTPAESTPSATPTSASRPAATPTAPASSSASATTSPAATTPSQTAPSASATATRTTSDESSTPKSTAKESATQATSTRPTATTAVLVSTIVTTISGSVFSSVASSTITTDLPTGTAALNSDGSAKSSGMSSKTRNTIIGVVVGIGGAIILAGLAIVAFRIWGRKKKNDESDGLMEFGDHPRHEKTGGGPVPGGTNPFQSTLENYHNPARNGNVNASSNF</sequence>
<keyword evidence="3" id="KW-0732">Signal</keyword>
<dbReference type="InterPro" id="IPR007567">
    <property type="entry name" value="Mid2_dom"/>
</dbReference>
<feature type="compositionally biased region" description="Low complexity" evidence="1">
    <location>
        <begin position="141"/>
        <end position="150"/>
    </location>
</feature>
<feature type="signal peptide" evidence="3">
    <location>
        <begin position="1"/>
        <end position="22"/>
    </location>
</feature>
<feature type="region of interest" description="Disordered" evidence="1">
    <location>
        <begin position="238"/>
        <end position="289"/>
    </location>
</feature>
<dbReference type="STRING" id="503106.A0A218ZEC7"/>
<evidence type="ECO:0000313" key="6">
    <source>
        <dbReference type="Proteomes" id="UP000242519"/>
    </source>
</evidence>
<feature type="compositionally biased region" description="Polar residues" evidence="1">
    <location>
        <begin position="265"/>
        <end position="289"/>
    </location>
</feature>
<gene>
    <name evidence="5" type="ORF">B2J93_1861</name>
</gene>
<keyword evidence="6" id="KW-1185">Reference proteome</keyword>
<evidence type="ECO:0000256" key="3">
    <source>
        <dbReference type="SAM" id="SignalP"/>
    </source>
</evidence>
<feature type="region of interest" description="Disordered" evidence="1">
    <location>
        <begin position="180"/>
        <end position="201"/>
    </location>
</feature>
<dbReference type="Proteomes" id="UP000242519">
    <property type="component" value="Unassembled WGS sequence"/>
</dbReference>
<feature type="compositionally biased region" description="Low complexity" evidence="1">
    <location>
        <begin position="190"/>
        <end position="201"/>
    </location>
</feature>
<evidence type="ECO:0000256" key="1">
    <source>
        <dbReference type="SAM" id="MobiDB-lite"/>
    </source>
</evidence>
<feature type="compositionally biased region" description="Low complexity" evidence="1">
    <location>
        <begin position="61"/>
        <end position="132"/>
    </location>
</feature>
<keyword evidence="2" id="KW-0472">Membrane</keyword>
<reference evidence="5 6" key="1">
    <citation type="submission" date="2017-04" db="EMBL/GenBank/DDBJ databases">
        <title>Draft genome sequence of Marssonina coronaria NL1: causal agent of apple blotch.</title>
        <authorList>
            <person name="Cheng Q."/>
        </authorList>
    </citation>
    <scope>NUCLEOTIDE SEQUENCE [LARGE SCALE GENOMIC DNA]</scope>
    <source>
        <strain evidence="5 6">NL1</strain>
    </source>
</reference>
<keyword evidence="2" id="KW-1133">Transmembrane helix</keyword>
<comment type="caution">
    <text evidence="5">The sequence shown here is derived from an EMBL/GenBank/DDBJ whole genome shotgun (WGS) entry which is preliminary data.</text>
</comment>
<accession>A0A218ZEC7</accession>
<proteinExistence type="predicted"/>
<name>A0A218ZEC7_9HELO</name>
<feature type="region of interest" description="Disordered" evidence="1">
    <location>
        <begin position="48"/>
        <end position="150"/>
    </location>
</feature>
<organism evidence="5 6">
    <name type="scientific">Diplocarpon coronariae</name>
    <dbReference type="NCBI Taxonomy" id="2795749"/>
    <lineage>
        <taxon>Eukaryota</taxon>
        <taxon>Fungi</taxon>
        <taxon>Dikarya</taxon>
        <taxon>Ascomycota</taxon>
        <taxon>Pezizomycotina</taxon>
        <taxon>Leotiomycetes</taxon>
        <taxon>Helotiales</taxon>
        <taxon>Drepanopezizaceae</taxon>
        <taxon>Diplocarpon</taxon>
    </lineage>
</organism>
<dbReference type="EMBL" id="MZNU01000058">
    <property type="protein sequence ID" value="OWP06104.1"/>
    <property type="molecule type" value="Genomic_DNA"/>
</dbReference>
<feature type="domain" description="Mid2" evidence="4">
    <location>
        <begin position="158"/>
        <end position="230"/>
    </location>
</feature>
<keyword evidence="2" id="KW-0812">Transmembrane</keyword>
<dbReference type="AlphaFoldDB" id="A0A218ZEC7"/>
<feature type="transmembrane region" description="Helical" evidence="2">
    <location>
        <begin position="207"/>
        <end position="228"/>
    </location>
</feature>
<evidence type="ECO:0000313" key="5">
    <source>
        <dbReference type="EMBL" id="OWP06104.1"/>
    </source>
</evidence>
<dbReference type="Pfam" id="PF04478">
    <property type="entry name" value="Mid2"/>
    <property type="match status" value="1"/>
</dbReference>
<feature type="compositionally biased region" description="Basic and acidic residues" evidence="1">
    <location>
        <begin position="246"/>
        <end position="255"/>
    </location>
</feature>